<keyword evidence="8" id="KW-1185">Reference proteome</keyword>
<dbReference type="PANTHER" id="PTHR34501">
    <property type="entry name" value="PROTEIN YDDL-RELATED"/>
    <property type="match status" value="1"/>
</dbReference>
<evidence type="ECO:0000313" key="8">
    <source>
        <dbReference type="Proteomes" id="UP001178148"/>
    </source>
</evidence>
<dbReference type="EMBL" id="JASXSV010000003">
    <property type="protein sequence ID" value="MDP0588276.1"/>
    <property type="molecule type" value="Genomic_DNA"/>
</dbReference>
<dbReference type="InterPro" id="IPR023614">
    <property type="entry name" value="Porin_dom_sf"/>
</dbReference>
<evidence type="ECO:0000259" key="6">
    <source>
        <dbReference type="Pfam" id="PF13609"/>
    </source>
</evidence>
<dbReference type="Gene3D" id="2.40.160.10">
    <property type="entry name" value="Porin"/>
    <property type="match status" value="1"/>
</dbReference>
<dbReference type="GO" id="GO:0015288">
    <property type="term" value="F:porin activity"/>
    <property type="evidence" value="ECO:0007669"/>
    <property type="project" value="InterPro"/>
</dbReference>
<comment type="similarity">
    <text evidence="2">Belongs to the Gram-negative porin family.</text>
</comment>
<dbReference type="InterPro" id="IPR050298">
    <property type="entry name" value="Gram-neg_bact_OMP"/>
</dbReference>
<dbReference type="AlphaFoldDB" id="A0AA90NX51"/>
<dbReference type="GO" id="GO:0034220">
    <property type="term" value="P:monoatomic ion transmembrane transport"/>
    <property type="evidence" value="ECO:0007669"/>
    <property type="project" value="InterPro"/>
</dbReference>
<keyword evidence="4" id="KW-0472">Membrane</keyword>
<sequence>MQKKLLPAIALFMLASQAIGLEVMNDGTSKVNIGGYLSLQTKTADGRTKVNNDSARINFAFEHSLNEAMAGFALVEWGYKAKNEYTITNNAGVLETKTAELFVNRLAYVGVKHSEYGSAAFGKQKSVYSDISGWTDQCAINGGNAVGLCNGITSDGGFSGTASRSDDAISYRIELGSMKLGAQYQLRDSNYNESLNKTPIDGGARRNYGYQVAASYTFDMGLSLGATYSETSLEAKISTASSPKGINSRAIAGGVKYIMDDLYLAATCVQFQNYTTTHASSPTGNVDNFGLDKKSEGFELFGRYKLSQLLDGGISLQASWNKLKVDEDNTSSGNTSSDAKIDKIMVGAVYELGPLRFALEYVLNNSKFYEGTVNNVKTYKDGDDYCSLQARYSF</sequence>
<evidence type="ECO:0000313" key="7">
    <source>
        <dbReference type="EMBL" id="MDP0588276.1"/>
    </source>
</evidence>
<proteinExistence type="inferred from homology"/>
<feature type="domain" description="Porin" evidence="6">
    <location>
        <begin position="22"/>
        <end position="361"/>
    </location>
</feature>
<feature type="chain" id="PRO_5041664002" evidence="5">
    <location>
        <begin position="21"/>
        <end position="394"/>
    </location>
</feature>
<dbReference type="Proteomes" id="UP001178148">
    <property type="component" value="Unassembled WGS sequence"/>
</dbReference>
<protein>
    <submittedName>
        <fullName evidence="7">Porin</fullName>
    </submittedName>
</protein>
<dbReference type="PRINTS" id="PR00183">
    <property type="entry name" value="ECOLIPORIN"/>
</dbReference>
<comment type="caution">
    <text evidence="7">The sequence shown here is derived from an EMBL/GenBank/DDBJ whole genome shotgun (WGS) entry which is preliminary data.</text>
</comment>
<reference evidence="7 8" key="1">
    <citation type="journal article" date="2023" name="bioRxiv">
        <title>An intranuclear bacterial parasite of deep-sea mussels expresses apoptosis inhibitors acquired from its host.</title>
        <authorList>
            <person name="Gonzalez Porras M.A."/>
            <person name="Assie A."/>
            <person name="Tietjen M."/>
            <person name="Violette M."/>
            <person name="Kleiner M."/>
            <person name="Gruber-Vodicka H."/>
            <person name="Dubilier N."/>
            <person name="Leisch N."/>
        </authorList>
    </citation>
    <scope>NUCLEOTIDE SEQUENCE [LARGE SCALE GENOMIC DNA]</scope>
    <source>
        <strain evidence="7">IAP13</strain>
    </source>
</reference>
<dbReference type="CDD" id="cd00342">
    <property type="entry name" value="gram_neg_porins"/>
    <property type="match status" value="1"/>
</dbReference>
<dbReference type="PANTHER" id="PTHR34501:SF2">
    <property type="entry name" value="OUTER MEMBRANE PORIN F-RELATED"/>
    <property type="match status" value="1"/>
</dbReference>
<gene>
    <name evidence="7" type="ORF">QS748_03380</name>
</gene>
<dbReference type="Pfam" id="PF13609">
    <property type="entry name" value="Porin_4"/>
    <property type="match status" value="1"/>
</dbReference>
<evidence type="ECO:0000256" key="4">
    <source>
        <dbReference type="ARBA" id="ARBA00023136"/>
    </source>
</evidence>
<dbReference type="InterPro" id="IPR001897">
    <property type="entry name" value="Porin_gammaproteobac"/>
</dbReference>
<dbReference type="SUPFAM" id="SSF56935">
    <property type="entry name" value="Porins"/>
    <property type="match status" value="1"/>
</dbReference>
<evidence type="ECO:0000256" key="1">
    <source>
        <dbReference type="ARBA" id="ARBA00004571"/>
    </source>
</evidence>
<organism evidence="7 8">
    <name type="scientific">Candidatus Endonucleibacter bathymodioli</name>
    <dbReference type="NCBI Taxonomy" id="539814"/>
    <lineage>
        <taxon>Bacteria</taxon>
        <taxon>Pseudomonadati</taxon>
        <taxon>Pseudomonadota</taxon>
        <taxon>Gammaproteobacteria</taxon>
        <taxon>Oceanospirillales</taxon>
        <taxon>Endozoicomonadaceae</taxon>
        <taxon>Candidatus Endonucleibacter</taxon>
    </lineage>
</organism>
<comment type="subcellular location">
    <subcellularLocation>
        <location evidence="1">Cell outer membrane</location>
        <topology evidence="1">Multi-pass membrane protein</topology>
    </subcellularLocation>
</comment>
<dbReference type="InterPro" id="IPR033900">
    <property type="entry name" value="Gram_neg_porin_domain"/>
</dbReference>
<evidence type="ECO:0000256" key="2">
    <source>
        <dbReference type="ARBA" id="ARBA00007539"/>
    </source>
</evidence>
<accession>A0AA90NX51</accession>
<dbReference type="GO" id="GO:0009279">
    <property type="term" value="C:cell outer membrane"/>
    <property type="evidence" value="ECO:0007669"/>
    <property type="project" value="UniProtKB-SubCell"/>
</dbReference>
<feature type="signal peptide" evidence="5">
    <location>
        <begin position="1"/>
        <end position="20"/>
    </location>
</feature>
<evidence type="ECO:0000256" key="5">
    <source>
        <dbReference type="SAM" id="SignalP"/>
    </source>
</evidence>
<name>A0AA90NX51_9GAMM</name>
<evidence type="ECO:0000256" key="3">
    <source>
        <dbReference type="ARBA" id="ARBA00022729"/>
    </source>
</evidence>
<keyword evidence="3 5" id="KW-0732">Signal</keyword>